<dbReference type="Pfam" id="PF13755">
    <property type="entry name" value="Sensor_TM1"/>
    <property type="match status" value="1"/>
</dbReference>
<keyword evidence="9" id="KW-0902">Two-component regulatory system</keyword>
<dbReference type="SMART" id="SM00388">
    <property type="entry name" value="HisKA"/>
    <property type="match status" value="1"/>
</dbReference>
<dbReference type="CDD" id="cd00082">
    <property type="entry name" value="HisKA"/>
    <property type="match status" value="1"/>
</dbReference>
<dbReference type="AlphaFoldDB" id="A0A6J4S601"/>
<reference evidence="14" key="1">
    <citation type="submission" date="2020-02" db="EMBL/GenBank/DDBJ databases">
        <authorList>
            <person name="Meier V. D."/>
        </authorList>
    </citation>
    <scope>NUCLEOTIDE SEQUENCE</scope>
    <source>
        <strain evidence="14">AVDCRST_MAG91</strain>
    </source>
</reference>
<dbReference type="InterPro" id="IPR025908">
    <property type="entry name" value="Sensor_TM1"/>
</dbReference>
<evidence type="ECO:0000259" key="12">
    <source>
        <dbReference type="PROSITE" id="PS50109"/>
    </source>
</evidence>
<keyword evidence="7 14" id="KW-0418">Kinase</keyword>
<dbReference type="SUPFAM" id="SSF55874">
    <property type="entry name" value="ATPase domain of HSP90 chaperone/DNA topoisomerase II/histidine kinase"/>
    <property type="match status" value="1"/>
</dbReference>
<gene>
    <name evidence="14" type="ORF">AVDCRST_MAG91-259</name>
</gene>
<evidence type="ECO:0000313" key="14">
    <source>
        <dbReference type="EMBL" id="CAA9485661.1"/>
    </source>
</evidence>
<dbReference type="PROSITE" id="PS50109">
    <property type="entry name" value="HIS_KIN"/>
    <property type="match status" value="1"/>
</dbReference>
<name>A0A6J4S601_9SPHN</name>
<dbReference type="InterPro" id="IPR050428">
    <property type="entry name" value="TCS_sensor_his_kinase"/>
</dbReference>
<keyword evidence="4" id="KW-0597">Phosphoprotein</keyword>
<dbReference type="Pfam" id="PF02518">
    <property type="entry name" value="HATPase_c"/>
    <property type="match status" value="1"/>
</dbReference>
<keyword evidence="5 14" id="KW-0808">Transferase</keyword>
<dbReference type="InterPro" id="IPR003594">
    <property type="entry name" value="HATPase_dom"/>
</dbReference>
<dbReference type="InterPro" id="IPR005467">
    <property type="entry name" value="His_kinase_dom"/>
</dbReference>
<dbReference type="InterPro" id="IPR036097">
    <property type="entry name" value="HisK_dim/P_sf"/>
</dbReference>
<protein>
    <recommendedName>
        <fullName evidence="3">histidine kinase</fullName>
        <ecNumber evidence="3">2.7.13.3</ecNumber>
    </recommendedName>
</protein>
<dbReference type="PANTHER" id="PTHR45436:SF5">
    <property type="entry name" value="SENSOR HISTIDINE KINASE TRCS"/>
    <property type="match status" value="1"/>
</dbReference>
<comment type="catalytic activity">
    <reaction evidence="1">
        <text>ATP + protein L-histidine = ADP + protein N-phospho-L-histidine.</text>
        <dbReference type="EC" id="2.7.13.3"/>
    </reaction>
</comment>
<sequence length="535" mass="58300">MAARARDMFVDDAHLQDERDLRLRWSGRWTLSRRILAFNILALALLAGGFFYLDSYRARLIDQRTRQVVDQAQLIAAGADAAPRAGRAAFLRRLGAITKLRLRVYEGGALRFDSWRGAEPTYRLRDPASQPWQRSAARTLDRATNFIVGADSPAPFAEPRVDRAAAWPEARAVASGSAAASRVRQAPDLTPVISAAVPIVPLAGPTRSRAALLATINARDVTRIVRAERLRLGVVLLAVTLASVLLSLFLARTIARPLRRLAIAAHRVRLGRAREVRVPRLPSRRDEIGLLARALHDMTQSLRTRIDATEAFAADVTHELKNPLASLRSAVDTLGAVKDPALQDRLLAVVRDDVRRLDRLIVDIAEASRVDAELSRAKFEPVDLGALIGNLVTAWETRGVERDVRLAFARPRAGTTVISGEAGRLARAIDNLIDNAISFSPDGGLVEVGATRVGADVVVRVDDEGPGVPPAAREEIFARFHSLRPEGEAFGRHSGLGLAIARAIVEGHGGTIVVRERDDRSHGARFLVSIPARVE</sequence>
<organism evidence="14">
    <name type="scientific">uncultured Sphingomonadaceae bacterium</name>
    <dbReference type="NCBI Taxonomy" id="169976"/>
    <lineage>
        <taxon>Bacteria</taxon>
        <taxon>Pseudomonadati</taxon>
        <taxon>Pseudomonadota</taxon>
        <taxon>Alphaproteobacteria</taxon>
        <taxon>Sphingomonadales</taxon>
        <taxon>Sphingomonadaceae</taxon>
        <taxon>environmental samples</taxon>
    </lineage>
</organism>
<dbReference type="GO" id="GO:0016020">
    <property type="term" value="C:membrane"/>
    <property type="evidence" value="ECO:0007669"/>
    <property type="project" value="UniProtKB-SubCell"/>
</dbReference>
<feature type="transmembrane region" description="Helical" evidence="11">
    <location>
        <begin position="35"/>
        <end position="53"/>
    </location>
</feature>
<dbReference type="EC" id="2.7.13.3" evidence="3"/>
<dbReference type="PRINTS" id="PR00344">
    <property type="entry name" value="BCTRLSENSOR"/>
</dbReference>
<dbReference type="SMART" id="SM00387">
    <property type="entry name" value="HATPase_c"/>
    <property type="match status" value="1"/>
</dbReference>
<evidence type="ECO:0000256" key="11">
    <source>
        <dbReference type="SAM" id="Phobius"/>
    </source>
</evidence>
<evidence type="ECO:0000256" key="8">
    <source>
        <dbReference type="ARBA" id="ARBA00022989"/>
    </source>
</evidence>
<feature type="domain" description="HAMP" evidence="13">
    <location>
        <begin position="252"/>
        <end position="307"/>
    </location>
</feature>
<dbReference type="Gene3D" id="6.10.340.10">
    <property type="match status" value="1"/>
</dbReference>
<comment type="subcellular location">
    <subcellularLocation>
        <location evidence="2">Membrane</location>
    </subcellularLocation>
</comment>
<accession>A0A6J4S601</accession>
<evidence type="ECO:0000256" key="4">
    <source>
        <dbReference type="ARBA" id="ARBA00022553"/>
    </source>
</evidence>
<feature type="domain" description="Histidine kinase" evidence="12">
    <location>
        <begin position="315"/>
        <end position="534"/>
    </location>
</feature>
<dbReference type="PROSITE" id="PS50885">
    <property type="entry name" value="HAMP"/>
    <property type="match status" value="1"/>
</dbReference>
<evidence type="ECO:0000256" key="3">
    <source>
        <dbReference type="ARBA" id="ARBA00012438"/>
    </source>
</evidence>
<dbReference type="CDD" id="cd06225">
    <property type="entry name" value="HAMP"/>
    <property type="match status" value="1"/>
</dbReference>
<evidence type="ECO:0000256" key="6">
    <source>
        <dbReference type="ARBA" id="ARBA00022692"/>
    </source>
</evidence>
<dbReference type="Gene3D" id="1.10.287.130">
    <property type="match status" value="1"/>
</dbReference>
<keyword evidence="8 11" id="KW-1133">Transmembrane helix</keyword>
<dbReference type="InterPro" id="IPR004358">
    <property type="entry name" value="Sig_transdc_His_kin-like_C"/>
</dbReference>
<dbReference type="SMART" id="SM00304">
    <property type="entry name" value="HAMP"/>
    <property type="match status" value="1"/>
</dbReference>
<evidence type="ECO:0000256" key="5">
    <source>
        <dbReference type="ARBA" id="ARBA00022679"/>
    </source>
</evidence>
<dbReference type="GO" id="GO:0000155">
    <property type="term" value="F:phosphorelay sensor kinase activity"/>
    <property type="evidence" value="ECO:0007669"/>
    <property type="project" value="InterPro"/>
</dbReference>
<dbReference type="SUPFAM" id="SSF47384">
    <property type="entry name" value="Homodimeric domain of signal transducing histidine kinase"/>
    <property type="match status" value="1"/>
</dbReference>
<dbReference type="PANTHER" id="PTHR45436">
    <property type="entry name" value="SENSOR HISTIDINE KINASE YKOH"/>
    <property type="match status" value="1"/>
</dbReference>
<dbReference type="Pfam" id="PF00672">
    <property type="entry name" value="HAMP"/>
    <property type="match status" value="1"/>
</dbReference>
<evidence type="ECO:0000259" key="13">
    <source>
        <dbReference type="PROSITE" id="PS50885"/>
    </source>
</evidence>
<dbReference type="Pfam" id="PF00512">
    <property type="entry name" value="HisKA"/>
    <property type="match status" value="1"/>
</dbReference>
<dbReference type="InterPro" id="IPR003661">
    <property type="entry name" value="HisK_dim/P_dom"/>
</dbReference>
<dbReference type="InterPro" id="IPR036890">
    <property type="entry name" value="HATPase_C_sf"/>
</dbReference>
<keyword evidence="10 11" id="KW-0472">Membrane</keyword>
<feature type="transmembrane region" description="Helical" evidence="11">
    <location>
        <begin position="232"/>
        <end position="251"/>
    </location>
</feature>
<evidence type="ECO:0000256" key="7">
    <source>
        <dbReference type="ARBA" id="ARBA00022777"/>
    </source>
</evidence>
<dbReference type="Gene3D" id="3.30.565.10">
    <property type="entry name" value="Histidine kinase-like ATPase, C-terminal domain"/>
    <property type="match status" value="1"/>
</dbReference>
<dbReference type="EMBL" id="CADCVX010000065">
    <property type="protein sequence ID" value="CAA9485661.1"/>
    <property type="molecule type" value="Genomic_DNA"/>
</dbReference>
<dbReference type="SUPFAM" id="SSF158472">
    <property type="entry name" value="HAMP domain-like"/>
    <property type="match status" value="1"/>
</dbReference>
<dbReference type="InterPro" id="IPR003660">
    <property type="entry name" value="HAMP_dom"/>
</dbReference>
<evidence type="ECO:0000256" key="10">
    <source>
        <dbReference type="ARBA" id="ARBA00023136"/>
    </source>
</evidence>
<proteinExistence type="predicted"/>
<keyword evidence="6 11" id="KW-0812">Transmembrane</keyword>
<evidence type="ECO:0000256" key="9">
    <source>
        <dbReference type="ARBA" id="ARBA00023012"/>
    </source>
</evidence>
<evidence type="ECO:0000256" key="1">
    <source>
        <dbReference type="ARBA" id="ARBA00000085"/>
    </source>
</evidence>
<evidence type="ECO:0000256" key="2">
    <source>
        <dbReference type="ARBA" id="ARBA00004370"/>
    </source>
</evidence>